<feature type="region of interest" description="Disordered" evidence="9">
    <location>
        <begin position="87"/>
        <end position="117"/>
    </location>
</feature>
<dbReference type="Proteomes" id="UP000041254">
    <property type="component" value="Unassembled WGS sequence"/>
</dbReference>
<comment type="cofactor">
    <cofactor evidence="8">
        <name>[2Fe-2S] cluster</name>
        <dbReference type="ChEBI" id="CHEBI:190135"/>
    </cofactor>
</comment>
<keyword evidence="10" id="KW-0732">Signal</keyword>
<dbReference type="CDD" id="cd00207">
    <property type="entry name" value="fer2"/>
    <property type="match status" value="1"/>
</dbReference>
<dbReference type="Pfam" id="PF00111">
    <property type="entry name" value="Fer2"/>
    <property type="match status" value="1"/>
</dbReference>
<evidence type="ECO:0000256" key="9">
    <source>
        <dbReference type="SAM" id="MobiDB-lite"/>
    </source>
</evidence>
<feature type="compositionally biased region" description="Low complexity" evidence="9">
    <location>
        <begin position="105"/>
        <end position="114"/>
    </location>
</feature>
<dbReference type="SUPFAM" id="SSF54292">
    <property type="entry name" value="2Fe-2S ferredoxin-like"/>
    <property type="match status" value="1"/>
</dbReference>
<organism evidence="12 13">
    <name type="scientific">Vitrella brassicaformis (strain CCMP3155)</name>
    <dbReference type="NCBI Taxonomy" id="1169540"/>
    <lineage>
        <taxon>Eukaryota</taxon>
        <taxon>Sar</taxon>
        <taxon>Alveolata</taxon>
        <taxon>Colpodellida</taxon>
        <taxon>Vitrellaceae</taxon>
        <taxon>Vitrella</taxon>
    </lineage>
</organism>
<keyword evidence="4" id="KW-0479">Metal-binding</keyword>
<feature type="compositionally biased region" description="Acidic residues" evidence="9">
    <location>
        <begin position="89"/>
        <end position="104"/>
    </location>
</feature>
<keyword evidence="3" id="KW-0001">2Fe-2S</keyword>
<dbReference type="InterPro" id="IPR001041">
    <property type="entry name" value="2Fe-2S_ferredoxin-type"/>
</dbReference>
<dbReference type="GO" id="GO:0046872">
    <property type="term" value="F:metal ion binding"/>
    <property type="evidence" value="ECO:0007669"/>
    <property type="project" value="UniProtKB-KW"/>
</dbReference>
<keyword evidence="6" id="KW-0408">Iron</keyword>
<evidence type="ECO:0000256" key="1">
    <source>
        <dbReference type="ARBA" id="ARBA00007874"/>
    </source>
</evidence>
<evidence type="ECO:0000256" key="7">
    <source>
        <dbReference type="ARBA" id="ARBA00023014"/>
    </source>
</evidence>
<dbReference type="PANTHER" id="PTHR43112:SF10">
    <property type="entry name" value="FERREDOXIN C 2, CHLOROPLASTIC"/>
    <property type="match status" value="1"/>
</dbReference>
<keyword evidence="5" id="KW-0249">Electron transport</keyword>
<dbReference type="InterPro" id="IPR012675">
    <property type="entry name" value="Beta-grasp_dom_sf"/>
</dbReference>
<feature type="domain" description="2Fe-2S ferredoxin-type" evidence="11">
    <location>
        <begin position="160"/>
        <end position="257"/>
    </location>
</feature>
<dbReference type="GO" id="GO:0051537">
    <property type="term" value="F:2 iron, 2 sulfur cluster binding"/>
    <property type="evidence" value="ECO:0007669"/>
    <property type="project" value="UniProtKB-KW"/>
</dbReference>
<evidence type="ECO:0000256" key="5">
    <source>
        <dbReference type="ARBA" id="ARBA00022982"/>
    </source>
</evidence>
<reference evidence="12 13" key="1">
    <citation type="submission" date="2014-11" db="EMBL/GenBank/DDBJ databases">
        <authorList>
            <person name="Zhu J."/>
            <person name="Qi W."/>
            <person name="Song R."/>
        </authorList>
    </citation>
    <scope>NUCLEOTIDE SEQUENCE [LARGE SCALE GENOMIC DNA]</scope>
</reference>
<dbReference type="OrthoDB" id="1885901at2759"/>
<evidence type="ECO:0000256" key="2">
    <source>
        <dbReference type="ARBA" id="ARBA00022448"/>
    </source>
</evidence>
<dbReference type="AlphaFoldDB" id="A0A0G4ELQ0"/>
<dbReference type="EMBL" id="CDMY01000258">
    <property type="protein sequence ID" value="CEL97897.1"/>
    <property type="molecule type" value="Genomic_DNA"/>
</dbReference>
<sequence>MLACSLLCWCWLCGLLALPFVRSFTVPSSLSSTLRNDIPLMAALRPPHLLRLTTHGRGSSSSRLFSSTVSKTADVTTAAADVLEAADAGQEEDAQHDDESEEEQQQPSWQEASPYRFHQDREYRPWHGDADDTPMKWEMGDRIKPYKGGPWPGDPNAKTYKVTIIDPVSGERHTQDVPEDRYIFFSFEESRNLPPIKNIKKMCRNGCCTTCAVRVREGEVKMDPQIGLTREMERAGYALTCVSYPRSDVVLELQDEDEVYKKQFGDTFDSMSKNPTWEIPIEDD</sequence>
<evidence type="ECO:0000313" key="13">
    <source>
        <dbReference type="Proteomes" id="UP000041254"/>
    </source>
</evidence>
<evidence type="ECO:0000256" key="8">
    <source>
        <dbReference type="ARBA" id="ARBA00034078"/>
    </source>
</evidence>
<dbReference type="VEuPathDB" id="CryptoDB:Vbra_7772"/>
<evidence type="ECO:0000313" key="12">
    <source>
        <dbReference type="EMBL" id="CEL97897.1"/>
    </source>
</evidence>
<evidence type="ECO:0000256" key="4">
    <source>
        <dbReference type="ARBA" id="ARBA00022723"/>
    </source>
</evidence>
<gene>
    <name evidence="12" type="ORF">Vbra_7772</name>
</gene>
<feature type="chain" id="PRO_5005187507" description="2Fe-2S ferredoxin-type domain-containing protein" evidence="10">
    <location>
        <begin position="24"/>
        <end position="284"/>
    </location>
</feature>
<keyword evidence="7" id="KW-0411">Iron-sulfur</keyword>
<comment type="similarity">
    <text evidence="1">Belongs to the 2Fe2S plant-type ferredoxin family.</text>
</comment>
<protein>
    <recommendedName>
        <fullName evidence="11">2Fe-2S ferredoxin-type domain-containing protein</fullName>
    </recommendedName>
</protein>
<dbReference type="PROSITE" id="PS51085">
    <property type="entry name" value="2FE2S_FER_2"/>
    <property type="match status" value="1"/>
</dbReference>
<evidence type="ECO:0000256" key="3">
    <source>
        <dbReference type="ARBA" id="ARBA00022714"/>
    </source>
</evidence>
<evidence type="ECO:0000259" key="11">
    <source>
        <dbReference type="PROSITE" id="PS51085"/>
    </source>
</evidence>
<evidence type="ECO:0000256" key="6">
    <source>
        <dbReference type="ARBA" id="ARBA00023004"/>
    </source>
</evidence>
<accession>A0A0G4ELQ0</accession>
<dbReference type="PANTHER" id="PTHR43112">
    <property type="entry name" value="FERREDOXIN"/>
    <property type="match status" value="1"/>
</dbReference>
<proteinExistence type="inferred from homology"/>
<dbReference type="Gene3D" id="3.10.20.30">
    <property type="match status" value="1"/>
</dbReference>
<dbReference type="STRING" id="1169540.A0A0G4ELQ0"/>
<evidence type="ECO:0000256" key="10">
    <source>
        <dbReference type="SAM" id="SignalP"/>
    </source>
</evidence>
<name>A0A0G4ELQ0_VITBC</name>
<feature type="signal peptide" evidence="10">
    <location>
        <begin position="1"/>
        <end position="23"/>
    </location>
</feature>
<dbReference type="InterPro" id="IPR036010">
    <property type="entry name" value="2Fe-2S_ferredoxin-like_sf"/>
</dbReference>
<keyword evidence="2" id="KW-0813">Transport</keyword>
<keyword evidence="13" id="KW-1185">Reference proteome</keyword>
<dbReference type="InParanoid" id="A0A0G4ELQ0"/>